<sequence length="338" mass="38785">MLNELIELYAIATLSWPIFILFIIILVTTILIVGIVTLKLPIGSTLSTTVKSIKGGFKKLDRKANRNLIRIVQSQMKDDYTLKLNFLENMDLTLVQRSNIKKYVPFVNIYTLLILQGIIFVNIFPRVYSIFHSVITAILIGVLICFLPVAILDGMGRYNSNRIRLLTTDFLSVLHSFLEIRSDLLYAMEKSIDNIPEPLKSFVIECVVQIKNGVDIEVALDLLSYKVNIRQFYSVVLNLKQAVKSKGDVLELVRRLEDEAFMLEEEFDNRKMKSWSDRILVNIIMVIAILVVYYCVQLNATLRTLYLGTTEGRIILNVSSLLFAIGFYFNLKIEKFNH</sequence>
<accession>A0A8J8MQS0</accession>
<feature type="transmembrane region" description="Helical" evidence="1">
    <location>
        <begin position="103"/>
        <end position="124"/>
    </location>
</feature>
<proteinExistence type="predicted"/>
<name>A0A8J8MQS0_9FIRM</name>
<feature type="transmembrane region" description="Helical" evidence="1">
    <location>
        <begin position="16"/>
        <end position="38"/>
    </location>
</feature>
<keyword evidence="1" id="KW-0812">Transmembrane</keyword>
<dbReference type="EMBL" id="CP058650">
    <property type="protein sequence ID" value="QUI25909.1"/>
    <property type="molecule type" value="Genomic_DNA"/>
</dbReference>
<keyword evidence="2" id="KW-0614">Plasmid</keyword>
<evidence type="ECO:0000313" key="3">
    <source>
        <dbReference type="Proteomes" id="UP000683246"/>
    </source>
</evidence>
<keyword evidence="1" id="KW-0472">Membrane</keyword>
<gene>
    <name evidence="2" type="ORF">HZI73_26210</name>
</gene>
<feature type="transmembrane region" description="Helical" evidence="1">
    <location>
        <begin position="314"/>
        <end position="331"/>
    </location>
</feature>
<geneLocation type="plasmid" evidence="2 3">
    <name>pVpro</name>
</geneLocation>
<feature type="transmembrane region" description="Helical" evidence="1">
    <location>
        <begin position="279"/>
        <end position="302"/>
    </location>
</feature>
<dbReference type="Proteomes" id="UP000683246">
    <property type="component" value="Plasmid pVpro"/>
</dbReference>
<dbReference type="RefSeq" id="WP_212699018.1">
    <property type="nucleotide sequence ID" value="NZ_CP058650.1"/>
</dbReference>
<evidence type="ECO:0000313" key="2">
    <source>
        <dbReference type="EMBL" id="QUI25909.1"/>
    </source>
</evidence>
<keyword evidence="1" id="KW-1133">Transmembrane helix</keyword>
<evidence type="ECO:0000256" key="1">
    <source>
        <dbReference type="SAM" id="Phobius"/>
    </source>
</evidence>
<feature type="transmembrane region" description="Helical" evidence="1">
    <location>
        <begin position="130"/>
        <end position="152"/>
    </location>
</feature>
<dbReference type="PANTHER" id="PTHR35007:SF2">
    <property type="entry name" value="PILUS ASSEMBLE PROTEIN"/>
    <property type="match status" value="1"/>
</dbReference>
<dbReference type="PANTHER" id="PTHR35007">
    <property type="entry name" value="INTEGRAL MEMBRANE PROTEIN-RELATED"/>
    <property type="match status" value="1"/>
</dbReference>
<protein>
    <submittedName>
        <fullName evidence="2">Type II secretion system F family protein</fullName>
    </submittedName>
</protein>
<dbReference type="AlphaFoldDB" id="A0A8J8MQS0"/>
<keyword evidence="3" id="KW-1185">Reference proteome</keyword>
<organism evidence="2 3">
    <name type="scientific">Vallitalea pronyensis</name>
    <dbReference type="NCBI Taxonomy" id="1348613"/>
    <lineage>
        <taxon>Bacteria</taxon>
        <taxon>Bacillati</taxon>
        <taxon>Bacillota</taxon>
        <taxon>Clostridia</taxon>
        <taxon>Lachnospirales</taxon>
        <taxon>Vallitaleaceae</taxon>
        <taxon>Vallitalea</taxon>
    </lineage>
</organism>
<dbReference type="KEGG" id="vpy:HZI73_26210"/>
<reference evidence="2" key="1">
    <citation type="submission" date="2020-07" db="EMBL/GenBank/DDBJ databases">
        <title>Vallitalea pronyensis genome.</title>
        <authorList>
            <person name="Postec A."/>
        </authorList>
    </citation>
    <scope>NUCLEOTIDE SEQUENCE</scope>
    <source>
        <strain evidence="2">FatNI3</strain>
        <plasmid evidence="2">pVpro</plasmid>
    </source>
</reference>